<evidence type="ECO:0000256" key="2">
    <source>
        <dbReference type="ARBA" id="ARBA00005466"/>
    </source>
</evidence>
<feature type="domain" description="FAD-binding PCMH-type" evidence="8">
    <location>
        <begin position="52"/>
        <end position="233"/>
    </location>
</feature>
<dbReference type="Gene3D" id="3.30.465.10">
    <property type="match status" value="1"/>
</dbReference>
<dbReference type="GO" id="GO:0071949">
    <property type="term" value="F:FAD binding"/>
    <property type="evidence" value="ECO:0007669"/>
    <property type="project" value="InterPro"/>
</dbReference>
<evidence type="ECO:0000256" key="5">
    <source>
        <dbReference type="ARBA" id="ARBA00022827"/>
    </source>
</evidence>
<evidence type="ECO:0000256" key="6">
    <source>
        <dbReference type="ARBA" id="ARBA00023002"/>
    </source>
</evidence>
<dbReference type="OrthoDB" id="415825at2759"/>
<dbReference type="PROSITE" id="PS51387">
    <property type="entry name" value="FAD_PCMH"/>
    <property type="match status" value="1"/>
</dbReference>
<reference evidence="9" key="1">
    <citation type="journal article" date="2023" name="Plant J.">
        <title>The genome of the king protea, Protea cynaroides.</title>
        <authorList>
            <person name="Chang J."/>
            <person name="Duong T.A."/>
            <person name="Schoeman C."/>
            <person name="Ma X."/>
            <person name="Roodt D."/>
            <person name="Barker N."/>
            <person name="Li Z."/>
            <person name="Van de Peer Y."/>
            <person name="Mizrachi E."/>
        </authorList>
    </citation>
    <scope>NUCLEOTIDE SEQUENCE</scope>
    <source>
        <tissue evidence="9">Young leaves</tissue>
    </source>
</reference>
<keyword evidence="4" id="KW-0285">Flavoprotein</keyword>
<dbReference type="Pfam" id="PF09265">
    <property type="entry name" value="Cytokin-bind"/>
    <property type="match status" value="1"/>
</dbReference>
<dbReference type="SUPFAM" id="SSF56176">
    <property type="entry name" value="FAD-binding/transporter-associated domain-like"/>
    <property type="match status" value="1"/>
</dbReference>
<keyword evidence="5" id="KW-0274">FAD</keyword>
<dbReference type="InterPro" id="IPR016164">
    <property type="entry name" value="FAD-linked_Oxase-like_C"/>
</dbReference>
<dbReference type="InterPro" id="IPR006094">
    <property type="entry name" value="Oxid_FAD_bind_N"/>
</dbReference>
<dbReference type="InterPro" id="IPR016169">
    <property type="entry name" value="FAD-bd_PCMH_sub2"/>
</dbReference>
<dbReference type="InterPro" id="IPR016166">
    <property type="entry name" value="FAD-bd_PCMH"/>
</dbReference>
<dbReference type="Gene3D" id="3.40.462.10">
    <property type="entry name" value="FAD-linked oxidases, C-terminal domain"/>
    <property type="match status" value="1"/>
</dbReference>
<name>A0A9Q0KQE7_9MAGN</name>
<evidence type="ECO:0000313" key="10">
    <source>
        <dbReference type="Proteomes" id="UP001141806"/>
    </source>
</evidence>
<evidence type="ECO:0000259" key="8">
    <source>
        <dbReference type="PROSITE" id="PS51387"/>
    </source>
</evidence>
<keyword evidence="6" id="KW-0560">Oxidoreductase</keyword>
<dbReference type="EC" id="1.5.99.12" evidence="3"/>
<comment type="caution">
    <text evidence="9">The sequence shown here is derived from an EMBL/GenBank/DDBJ whole genome shotgun (WGS) entry which is preliminary data.</text>
</comment>
<comment type="cofactor">
    <cofactor evidence="1">
        <name>FAD</name>
        <dbReference type="ChEBI" id="CHEBI:57692"/>
    </cofactor>
</comment>
<dbReference type="InterPro" id="IPR016167">
    <property type="entry name" value="FAD-bd_PCMH_sub1"/>
</dbReference>
<gene>
    <name evidence="9" type="ORF">NE237_007960</name>
</gene>
<dbReference type="Proteomes" id="UP001141806">
    <property type="component" value="Unassembled WGS sequence"/>
</dbReference>
<feature type="chain" id="PRO_5040293065" description="cytokinin dehydrogenase" evidence="7">
    <location>
        <begin position="23"/>
        <end position="533"/>
    </location>
</feature>
<dbReference type="SUPFAM" id="SSF55103">
    <property type="entry name" value="FAD-linked oxidases, C-terminal domain"/>
    <property type="match status" value="1"/>
</dbReference>
<dbReference type="PANTHER" id="PTHR13878">
    <property type="entry name" value="GULONOLACTONE OXIDASE"/>
    <property type="match status" value="1"/>
</dbReference>
<evidence type="ECO:0000256" key="4">
    <source>
        <dbReference type="ARBA" id="ARBA00022630"/>
    </source>
</evidence>
<protein>
    <recommendedName>
        <fullName evidence="3">cytokinin dehydrogenase</fullName>
        <ecNumber evidence="3">1.5.99.12</ecNumber>
    </recommendedName>
</protein>
<keyword evidence="7" id="KW-0732">Signal</keyword>
<dbReference type="Gene3D" id="3.30.43.10">
    <property type="entry name" value="Uridine Diphospho-n-acetylenolpyruvylglucosamine Reductase, domain 2"/>
    <property type="match status" value="1"/>
</dbReference>
<comment type="similarity">
    <text evidence="2">Belongs to the oxygen-dependent FAD-linked oxidoreductase family.</text>
</comment>
<dbReference type="InterPro" id="IPR036318">
    <property type="entry name" value="FAD-bd_PCMH-like_sf"/>
</dbReference>
<dbReference type="Pfam" id="PF01565">
    <property type="entry name" value="FAD_binding_4"/>
    <property type="match status" value="1"/>
</dbReference>
<evidence type="ECO:0000256" key="7">
    <source>
        <dbReference type="SAM" id="SignalP"/>
    </source>
</evidence>
<dbReference type="InterPro" id="IPR050432">
    <property type="entry name" value="FAD-linked_Oxidoreductases_BP"/>
</dbReference>
<dbReference type="PANTHER" id="PTHR13878:SF107">
    <property type="entry name" value="CYTOKININ DEHYDROGENASE 3"/>
    <property type="match status" value="1"/>
</dbReference>
<evidence type="ECO:0000256" key="3">
    <source>
        <dbReference type="ARBA" id="ARBA00011928"/>
    </source>
</evidence>
<dbReference type="InterPro" id="IPR015345">
    <property type="entry name" value="Cytokinin_DH_FAD/cytokin-bd"/>
</dbReference>
<dbReference type="GO" id="GO:0019139">
    <property type="term" value="F:cytokinin dehydrogenase activity"/>
    <property type="evidence" value="ECO:0007669"/>
    <property type="project" value="UniProtKB-EC"/>
</dbReference>
<dbReference type="AlphaFoldDB" id="A0A9Q0KQE7"/>
<keyword evidence="10" id="KW-1185">Reference proteome</keyword>
<proteinExistence type="inferred from homology"/>
<evidence type="ECO:0000256" key="1">
    <source>
        <dbReference type="ARBA" id="ARBA00001974"/>
    </source>
</evidence>
<accession>A0A9Q0KQE7</accession>
<dbReference type="GO" id="GO:0009690">
    <property type="term" value="P:cytokinin metabolic process"/>
    <property type="evidence" value="ECO:0007669"/>
    <property type="project" value="InterPro"/>
</dbReference>
<dbReference type="EMBL" id="JAMYWD010000004">
    <property type="protein sequence ID" value="KAJ4974786.1"/>
    <property type="molecule type" value="Genomic_DNA"/>
</dbReference>
<feature type="signal peptide" evidence="7">
    <location>
        <begin position="1"/>
        <end position="22"/>
    </location>
</feature>
<dbReference type="InterPro" id="IPR016170">
    <property type="entry name" value="Cytok_DH_C_sf"/>
</dbReference>
<evidence type="ECO:0000313" key="9">
    <source>
        <dbReference type="EMBL" id="KAJ4974786.1"/>
    </source>
</evidence>
<sequence>MEFPMFCTGISFLILLIVFSLPSEFIQSPMDFGPLSLLHATNTASLDFGRIYFNSPSAVLRPQSPKEISVLLSFVSGSSYNKVTVAARGAGHSIHGQAQALNGIVVEMDSLPSSIKIHRKVDGESSHSFADVSGGTLWIDLLKETLKVGLAPRSWTDYLYLTIGGTLSNAGISGQTFKYGPQISNVLQLDVVTGTGEIVTCSPTESSELFYGVLGGLGQFGIITNARILLQDAPRKVKWVRAIYDDFDTFSKDQELLITMANIVDYVEGFVVLNEDALHSSSNAFPANLASIPKLQSGPSKIYYCIEFAVYDLPNKDTNNLDLVVEEITSKLRFMEPLTYSVEVSYFDFLNRVFMEESSLRELGLWDVSHPWLNMFVPKSGIAQFRALLLENISPSTFEGPILIYPMLRDKWNSNMSAVLPEFDADENIMYVVSMLQSANPNSCSQECLQGFLRRNNLITKIATDPMSKIGAKQYLAHYTEEKQWREHFGGKWQQFLARKSAFDPLNILSPGQRIFKRKYNTSPYTHLTVNSQ</sequence>
<organism evidence="9 10">
    <name type="scientific">Protea cynaroides</name>
    <dbReference type="NCBI Taxonomy" id="273540"/>
    <lineage>
        <taxon>Eukaryota</taxon>
        <taxon>Viridiplantae</taxon>
        <taxon>Streptophyta</taxon>
        <taxon>Embryophyta</taxon>
        <taxon>Tracheophyta</taxon>
        <taxon>Spermatophyta</taxon>
        <taxon>Magnoliopsida</taxon>
        <taxon>Proteales</taxon>
        <taxon>Proteaceae</taxon>
        <taxon>Protea</taxon>
    </lineage>
</organism>